<keyword evidence="2" id="KW-0012">Acyltransferase</keyword>
<dbReference type="CDD" id="cd04301">
    <property type="entry name" value="NAT_SF"/>
    <property type="match status" value="1"/>
</dbReference>
<sequence length="153" mass="17860">MKETKPMIQNNILRASSNDHPDILSIWYRSVKATHLFLTELDIQTLYHGLKTQWLSSVELWVIEHHQRIVGFIGFDEHKIEMLFVDEPYQGQGFGRQLIDFAKTRYDPLFLDVNEQNPAGFAFYQKQGFTLIGRSATDAQGNPFPLMHMQYIQ</sequence>
<keyword evidence="1" id="KW-0808">Transferase</keyword>
<comment type="caution">
    <text evidence="4">The sequence shown here is derived from an EMBL/GenBank/DDBJ whole genome shotgun (WGS) entry which is preliminary data.</text>
</comment>
<dbReference type="EMBL" id="BAABHY010000001">
    <property type="protein sequence ID" value="GAA5110748.1"/>
    <property type="molecule type" value="Genomic_DNA"/>
</dbReference>
<dbReference type="Gene3D" id="3.40.630.30">
    <property type="match status" value="1"/>
</dbReference>
<dbReference type="InterPro" id="IPR000182">
    <property type="entry name" value="GNAT_dom"/>
</dbReference>
<dbReference type="PROSITE" id="PS51186">
    <property type="entry name" value="GNAT"/>
    <property type="match status" value="1"/>
</dbReference>
<name>A0ABP9ND22_9GAMM</name>
<evidence type="ECO:0000313" key="5">
    <source>
        <dbReference type="Proteomes" id="UP001500171"/>
    </source>
</evidence>
<gene>
    <name evidence="4" type="ORF">GCM10023211_15470</name>
</gene>
<organism evidence="4 5">
    <name type="scientific">Orbus sasakiae</name>
    <dbReference type="NCBI Taxonomy" id="1078475"/>
    <lineage>
        <taxon>Bacteria</taxon>
        <taxon>Pseudomonadati</taxon>
        <taxon>Pseudomonadota</taxon>
        <taxon>Gammaproteobacteria</taxon>
        <taxon>Orbales</taxon>
        <taxon>Orbaceae</taxon>
        <taxon>Orbus</taxon>
    </lineage>
</organism>
<protein>
    <submittedName>
        <fullName evidence="4">Acetyltransferase</fullName>
    </submittedName>
</protein>
<dbReference type="SUPFAM" id="SSF55729">
    <property type="entry name" value="Acyl-CoA N-acyltransferases (Nat)"/>
    <property type="match status" value="1"/>
</dbReference>
<dbReference type="PANTHER" id="PTHR43800:SF1">
    <property type="entry name" value="PEPTIDYL-LYSINE N-ACETYLTRANSFERASE YJAB"/>
    <property type="match status" value="1"/>
</dbReference>
<dbReference type="Pfam" id="PF13673">
    <property type="entry name" value="Acetyltransf_10"/>
    <property type="match status" value="1"/>
</dbReference>
<evidence type="ECO:0000259" key="3">
    <source>
        <dbReference type="PROSITE" id="PS51186"/>
    </source>
</evidence>
<accession>A0ABP9ND22</accession>
<dbReference type="PANTHER" id="PTHR43800">
    <property type="entry name" value="PEPTIDYL-LYSINE N-ACETYLTRANSFERASE YJAB"/>
    <property type="match status" value="1"/>
</dbReference>
<evidence type="ECO:0000256" key="1">
    <source>
        <dbReference type="ARBA" id="ARBA00022679"/>
    </source>
</evidence>
<dbReference type="InterPro" id="IPR016181">
    <property type="entry name" value="Acyl_CoA_acyltransferase"/>
</dbReference>
<keyword evidence="5" id="KW-1185">Reference proteome</keyword>
<feature type="domain" description="N-acetyltransferase" evidence="3">
    <location>
        <begin position="10"/>
        <end position="151"/>
    </location>
</feature>
<reference evidence="5" key="1">
    <citation type="journal article" date="2019" name="Int. J. Syst. Evol. Microbiol.">
        <title>The Global Catalogue of Microorganisms (GCM) 10K type strain sequencing project: providing services to taxonomists for standard genome sequencing and annotation.</title>
        <authorList>
            <consortium name="The Broad Institute Genomics Platform"/>
            <consortium name="The Broad Institute Genome Sequencing Center for Infectious Disease"/>
            <person name="Wu L."/>
            <person name="Ma J."/>
        </authorList>
    </citation>
    <scope>NUCLEOTIDE SEQUENCE [LARGE SCALE GENOMIC DNA]</scope>
    <source>
        <strain evidence="5">JCM 18050</strain>
    </source>
</reference>
<evidence type="ECO:0000313" key="4">
    <source>
        <dbReference type="EMBL" id="GAA5110748.1"/>
    </source>
</evidence>
<evidence type="ECO:0000256" key="2">
    <source>
        <dbReference type="ARBA" id="ARBA00023315"/>
    </source>
</evidence>
<proteinExistence type="predicted"/>
<dbReference type="Proteomes" id="UP001500171">
    <property type="component" value="Unassembled WGS sequence"/>
</dbReference>